<dbReference type="EMBL" id="CP086717">
    <property type="protein sequence ID" value="WOO82926.1"/>
    <property type="molecule type" value="Genomic_DNA"/>
</dbReference>
<dbReference type="PROSITE" id="PS51257">
    <property type="entry name" value="PROKAR_LIPOPROTEIN"/>
    <property type="match status" value="1"/>
</dbReference>
<reference evidence="3" key="1">
    <citation type="submission" date="2023-10" db="EMBL/GenBank/DDBJ databases">
        <authorList>
            <person name="Noh H."/>
        </authorList>
    </citation>
    <scope>NUCLEOTIDE SEQUENCE</scope>
    <source>
        <strain evidence="3">DUCC4014</strain>
    </source>
</reference>
<evidence type="ECO:0000313" key="3">
    <source>
        <dbReference type="EMBL" id="WOO82926.1"/>
    </source>
</evidence>
<evidence type="ECO:0000313" key="4">
    <source>
        <dbReference type="Proteomes" id="UP000827549"/>
    </source>
</evidence>
<dbReference type="InterPro" id="IPR006626">
    <property type="entry name" value="PbH1"/>
</dbReference>
<dbReference type="SMART" id="SM00710">
    <property type="entry name" value="PbH1"/>
    <property type="match status" value="5"/>
</dbReference>
<dbReference type="InterPro" id="IPR012334">
    <property type="entry name" value="Pectin_lyas_fold"/>
</dbReference>
<evidence type="ECO:0008006" key="5">
    <source>
        <dbReference type="Google" id="ProtNLM"/>
    </source>
</evidence>
<dbReference type="RefSeq" id="XP_062628958.1">
    <property type="nucleotide sequence ID" value="XM_062772974.1"/>
</dbReference>
<gene>
    <name evidence="3" type="ORF">LOC62_04G006406</name>
</gene>
<accession>A0AAF0YDP4</accession>
<feature type="compositionally biased region" description="Polar residues" evidence="1">
    <location>
        <begin position="496"/>
        <end position="509"/>
    </location>
</feature>
<dbReference type="InterPro" id="IPR011050">
    <property type="entry name" value="Pectin_lyase_fold/virulence"/>
</dbReference>
<feature type="compositionally biased region" description="Low complexity" evidence="1">
    <location>
        <begin position="423"/>
        <end position="462"/>
    </location>
</feature>
<sequence length="580" mass="59648">MKNANTQLLAGALALLATASAACVPPTADLQAALNAGGKGFVLSLCPGQTYPLAVPLQPKAAGQEISTQGYPTDSTRAILLGTSTTQGVVISATGDNLDGVIIRNIQVDGGRTDAVPDPFPSAVAGSSNIEMGGNNANQVIENVYSHHPKSDSCLHVIEGQLKCNNATVRNNQIGPCGRSTPGRIGDGIMLACTNSLVEGNVITDATDGGIVIFSSPHSTVQNNHIVAKTAHTLGGINLVDLTPYTPPGNYTGVRVLSNTITGGFATSCGNATGGPSTSRGYIGIGIPVGWDTWVASNDPRVEAGEKVDGPVVSGNTLQGAMGFGIAVAGAEYLTVSGNVFEDAAFIGDSSEKCYKTGYVQPPPMALLENAYLDGLGVQLSSSGSYSWKQENSSYYLICYYPPSGSANIWPYAPGSNCAVKPSASSTSSLPRSSAVAHTTTTTAHTTTTAAHTTTTTTHTTAKSVAASKPTTAHTTAHTTTSSAHSTTTSHTTTTKVNHPTSAHLTTASVKGKTPNSTSRTTTHTTTRSTTTRKPTTGHTTTSHTTHTTAHTTTHSSTPQKAPNCGPETTHDARRSRQTS</sequence>
<feature type="region of interest" description="Disordered" evidence="1">
    <location>
        <begin position="421"/>
        <end position="580"/>
    </location>
</feature>
<evidence type="ECO:0000256" key="1">
    <source>
        <dbReference type="SAM" id="MobiDB-lite"/>
    </source>
</evidence>
<organism evidence="3 4">
    <name type="scientific">Vanrija pseudolonga</name>
    <dbReference type="NCBI Taxonomy" id="143232"/>
    <lineage>
        <taxon>Eukaryota</taxon>
        <taxon>Fungi</taxon>
        <taxon>Dikarya</taxon>
        <taxon>Basidiomycota</taxon>
        <taxon>Agaricomycotina</taxon>
        <taxon>Tremellomycetes</taxon>
        <taxon>Trichosporonales</taxon>
        <taxon>Trichosporonaceae</taxon>
        <taxon>Vanrija</taxon>
    </lineage>
</organism>
<keyword evidence="4" id="KW-1185">Reference proteome</keyword>
<feature type="chain" id="PRO_5042235243" description="Right handed beta helix domain-containing protein" evidence="2">
    <location>
        <begin position="22"/>
        <end position="580"/>
    </location>
</feature>
<dbReference type="Proteomes" id="UP000827549">
    <property type="component" value="Chromosome 4"/>
</dbReference>
<keyword evidence="2" id="KW-0732">Signal</keyword>
<feature type="compositionally biased region" description="Low complexity" evidence="1">
    <location>
        <begin position="517"/>
        <end position="558"/>
    </location>
</feature>
<feature type="compositionally biased region" description="Low complexity" evidence="1">
    <location>
        <begin position="471"/>
        <end position="495"/>
    </location>
</feature>
<feature type="signal peptide" evidence="2">
    <location>
        <begin position="1"/>
        <end position="21"/>
    </location>
</feature>
<evidence type="ECO:0000256" key="2">
    <source>
        <dbReference type="SAM" id="SignalP"/>
    </source>
</evidence>
<dbReference type="AlphaFoldDB" id="A0AAF0YDP4"/>
<protein>
    <recommendedName>
        <fullName evidence="5">Right handed beta helix domain-containing protein</fullName>
    </recommendedName>
</protein>
<name>A0AAF0YDP4_9TREE</name>
<dbReference type="Gene3D" id="2.160.20.10">
    <property type="entry name" value="Single-stranded right-handed beta-helix, Pectin lyase-like"/>
    <property type="match status" value="1"/>
</dbReference>
<dbReference type="SUPFAM" id="SSF51126">
    <property type="entry name" value="Pectin lyase-like"/>
    <property type="match status" value="1"/>
</dbReference>
<feature type="compositionally biased region" description="Basic and acidic residues" evidence="1">
    <location>
        <begin position="569"/>
        <end position="580"/>
    </location>
</feature>
<proteinExistence type="predicted"/>
<dbReference type="GeneID" id="87809629"/>